<name>A0A914VZG1_9BILA</name>
<evidence type="ECO:0000256" key="1">
    <source>
        <dbReference type="SAM" id="MobiDB-lite"/>
    </source>
</evidence>
<evidence type="ECO:0000313" key="2">
    <source>
        <dbReference type="Proteomes" id="UP000887566"/>
    </source>
</evidence>
<dbReference type="WBParaSite" id="PSAMB.scaffold2714size21684.g18837.t1">
    <property type="protein sequence ID" value="PSAMB.scaffold2714size21684.g18837.t1"/>
    <property type="gene ID" value="PSAMB.scaffold2714size21684.g18837"/>
</dbReference>
<feature type="compositionally biased region" description="Basic residues" evidence="1">
    <location>
        <begin position="1"/>
        <end position="11"/>
    </location>
</feature>
<reference evidence="3" key="1">
    <citation type="submission" date="2022-11" db="UniProtKB">
        <authorList>
            <consortium name="WormBaseParasite"/>
        </authorList>
    </citation>
    <scope>IDENTIFICATION</scope>
</reference>
<organism evidence="2 3">
    <name type="scientific">Plectus sambesii</name>
    <dbReference type="NCBI Taxonomy" id="2011161"/>
    <lineage>
        <taxon>Eukaryota</taxon>
        <taxon>Metazoa</taxon>
        <taxon>Ecdysozoa</taxon>
        <taxon>Nematoda</taxon>
        <taxon>Chromadorea</taxon>
        <taxon>Plectida</taxon>
        <taxon>Plectina</taxon>
        <taxon>Plectoidea</taxon>
        <taxon>Plectidae</taxon>
        <taxon>Plectus</taxon>
    </lineage>
</organism>
<proteinExistence type="predicted"/>
<feature type="region of interest" description="Disordered" evidence="1">
    <location>
        <begin position="1"/>
        <end position="23"/>
    </location>
</feature>
<evidence type="ECO:0000313" key="3">
    <source>
        <dbReference type="WBParaSite" id="PSAMB.scaffold2714size21684.g18837.t1"/>
    </source>
</evidence>
<accession>A0A914VZG1</accession>
<protein>
    <submittedName>
        <fullName evidence="3">Uncharacterized protein</fullName>
    </submittedName>
</protein>
<dbReference type="Proteomes" id="UP000887566">
    <property type="component" value="Unplaced"/>
</dbReference>
<keyword evidence="2" id="KW-1185">Reference proteome</keyword>
<sequence length="284" mass="32012">MEQHPQQRKKSPTASFGRKMSHAISDRARRCSVAVAPQLRKLDGIECLMETSQLTIEIVNENDVILAAERFGMHNACEFAPISMRVVNHAGTVIMTARLNCDEFVVYDVSLEAKRLMAFALSDPNARTPMVLGSPVAKIKHPVTGMKLFIFVQLVDPSQPAVYHVYKTTNEKEKHPPILVIEERRSLMMRALAGFGCTFADETFSIKKDGQVIADVGPKLNYNSNTNIYSISFNQNAGQDERVIAFNFGLLQMLRGAYPQLLHIMEEQRIRKGASSWRRIPLYE</sequence>
<dbReference type="AlphaFoldDB" id="A0A914VZG1"/>